<dbReference type="EMBL" id="KE125117">
    <property type="protein sequence ID" value="EPB71353.1"/>
    <property type="molecule type" value="Genomic_DNA"/>
</dbReference>
<gene>
    <name evidence="1" type="ORF">ANCCEY_09571</name>
</gene>
<name>A0A0D6LJM9_9BILA</name>
<dbReference type="AlphaFoldDB" id="A0A0D6LJM9"/>
<dbReference type="Proteomes" id="UP000054495">
    <property type="component" value="Unassembled WGS sequence"/>
</dbReference>
<evidence type="ECO:0000313" key="2">
    <source>
        <dbReference type="Proteomes" id="UP000054495"/>
    </source>
</evidence>
<accession>A0A0D6LJM9</accession>
<organism evidence="1 2">
    <name type="scientific">Ancylostoma ceylanicum</name>
    <dbReference type="NCBI Taxonomy" id="53326"/>
    <lineage>
        <taxon>Eukaryota</taxon>
        <taxon>Metazoa</taxon>
        <taxon>Ecdysozoa</taxon>
        <taxon>Nematoda</taxon>
        <taxon>Chromadorea</taxon>
        <taxon>Rhabditida</taxon>
        <taxon>Rhabditina</taxon>
        <taxon>Rhabditomorpha</taxon>
        <taxon>Strongyloidea</taxon>
        <taxon>Ancylostomatidae</taxon>
        <taxon>Ancylostomatinae</taxon>
        <taxon>Ancylostoma</taxon>
    </lineage>
</organism>
<reference evidence="1 2" key="1">
    <citation type="submission" date="2013-05" db="EMBL/GenBank/DDBJ databases">
        <title>Draft genome of the parasitic nematode Anyclostoma ceylanicum.</title>
        <authorList>
            <person name="Mitreva M."/>
        </authorList>
    </citation>
    <scope>NUCLEOTIDE SEQUENCE [LARGE SCALE GENOMIC DNA]</scope>
</reference>
<evidence type="ECO:0000313" key="1">
    <source>
        <dbReference type="EMBL" id="EPB71353.1"/>
    </source>
</evidence>
<sequence>MAFPASAGRGVTQVIDRCEAAKTSGFLDLEAVLSEGPLTSVSQKSLAILCWRCRVVTELSPQA</sequence>
<protein>
    <submittedName>
        <fullName evidence="1">Uncharacterized protein</fullName>
    </submittedName>
</protein>
<keyword evidence="2" id="KW-1185">Reference proteome</keyword>
<proteinExistence type="predicted"/>